<dbReference type="GO" id="GO:0006397">
    <property type="term" value="P:mRNA processing"/>
    <property type="evidence" value="ECO:0007669"/>
    <property type="project" value="UniProtKB-KW"/>
</dbReference>
<dbReference type="GO" id="GO:0008380">
    <property type="term" value="P:RNA splicing"/>
    <property type="evidence" value="ECO:0007669"/>
    <property type="project" value="UniProtKB-KW"/>
</dbReference>
<evidence type="ECO:0000256" key="9">
    <source>
        <dbReference type="ARBA" id="ARBA00031864"/>
    </source>
</evidence>
<accession>W6V476</accession>
<feature type="region of interest" description="Disordered" evidence="10">
    <location>
        <begin position="1"/>
        <end position="108"/>
    </location>
</feature>
<keyword evidence="8" id="KW-0539">Nucleus</keyword>
<evidence type="ECO:0000259" key="11">
    <source>
        <dbReference type="Pfam" id="PF08648"/>
    </source>
</evidence>
<organism evidence="12 13">
    <name type="scientific">Echinococcus granulosus</name>
    <name type="common">Hydatid tapeworm</name>
    <dbReference type="NCBI Taxonomy" id="6210"/>
    <lineage>
        <taxon>Eukaryota</taxon>
        <taxon>Metazoa</taxon>
        <taxon>Spiralia</taxon>
        <taxon>Lophotrochozoa</taxon>
        <taxon>Platyhelminthes</taxon>
        <taxon>Cestoda</taxon>
        <taxon>Eucestoda</taxon>
        <taxon>Cyclophyllidea</taxon>
        <taxon>Taeniidae</taxon>
        <taxon>Echinococcus</taxon>
        <taxon>Echinococcus granulosus group</taxon>
    </lineage>
</organism>
<evidence type="ECO:0000256" key="7">
    <source>
        <dbReference type="ARBA" id="ARBA00023187"/>
    </source>
</evidence>
<dbReference type="PANTHER" id="PTHR31077:SF1">
    <property type="entry name" value="U4_U6.U5 SMALL NUCLEAR RIBONUCLEOPROTEIN 27 KDA PROTEIN"/>
    <property type="match status" value="1"/>
</dbReference>
<dbReference type="KEGG" id="egl:EGR_04155"/>
<dbReference type="OMA" id="VDSSTMW"/>
<comment type="subunit">
    <text evidence="4">Part of a tri-snRNP complex.</text>
</comment>
<sequence length="161" mass="19509">MPRDRSRSPLSRRRRSRSRSRERYRERHDRESDRRRRDGDRYRRDHTPEKRKERRHGHFSDEHRVKESKGGKSWRDSRSRTPDQIENVSNDAAAEEKETKAPQTEGEMEMMKTLGFFSFDSTKGKHVKGNNVYVANIQKKRKYRQYMNRRGGFNRKLDPIT</sequence>
<evidence type="ECO:0000256" key="3">
    <source>
        <dbReference type="ARBA" id="ARBA00008218"/>
    </source>
</evidence>
<comment type="subcellular location">
    <subcellularLocation>
        <location evidence="2">Nucleus</location>
    </subcellularLocation>
</comment>
<dbReference type="STRING" id="6210.W6V476"/>
<proteinExistence type="inferred from homology"/>
<comment type="caution">
    <text evidence="12">The sequence shown here is derived from an EMBL/GenBank/DDBJ whole genome shotgun (WGS) entry which is preliminary data.</text>
</comment>
<evidence type="ECO:0000313" key="12">
    <source>
        <dbReference type="EMBL" id="EUB60909.1"/>
    </source>
</evidence>
<evidence type="ECO:0000313" key="13">
    <source>
        <dbReference type="Proteomes" id="UP000019149"/>
    </source>
</evidence>
<keyword evidence="13" id="KW-1185">Reference proteome</keyword>
<dbReference type="GeneID" id="36339870"/>
<keyword evidence="12" id="KW-0687">Ribonucleoprotein</keyword>
<keyword evidence="6" id="KW-0507">mRNA processing</keyword>
<evidence type="ECO:0000256" key="6">
    <source>
        <dbReference type="ARBA" id="ARBA00022664"/>
    </source>
</evidence>
<dbReference type="InterPro" id="IPR013957">
    <property type="entry name" value="SNRNP27"/>
</dbReference>
<feature type="compositionally biased region" description="Basic and acidic residues" evidence="10">
    <location>
        <begin position="19"/>
        <end position="51"/>
    </location>
</feature>
<comment type="function">
    <text evidence="1">May play a role in mRNA splicing.</text>
</comment>
<dbReference type="CTD" id="36339870"/>
<dbReference type="GO" id="GO:0071011">
    <property type="term" value="C:precatalytic spliceosome"/>
    <property type="evidence" value="ECO:0007669"/>
    <property type="project" value="TreeGrafter"/>
</dbReference>
<evidence type="ECO:0000256" key="5">
    <source>
        <dbReference type="ARBA" id="ARBA00014357"/>
    </source>
</evidence>
<evidence type="ECO:0000256" key="4">
    <source>
        <dbReference type="ARBA" id="ARBA00011825"/>
    </source>
</evidence>
<protein>
    <recommendedName>
        <fullName evidence="5">U4/U6.U5 small nuclear ribonucleoprotein 27 kDa protein</fullName>
    </recommendedName>
    <alternativeName>
        <fullName evidence="9">U4/U6.U5 tri-snRNP-associated protein 3</fullName>
    </alternativeName>
</protein>
<dbReference type="PANTHER" id="PTHR31077">
    <property type="entry name" value="U4/U6.U5 SMALL NUCLEAR RIBONUCLEOPROTEIN 27 KDA PROTEIN"/>
    <property type="match status" value="1"/>
</dbReference>
<evidence type="ECO:0000256" key="8">
    <source>
        <dbReference type="ARBA" id="ARBA00023242"/>
    </source>
</evidence>
<feature type="domain" description="U4/U6.U5 small nuclear ribonucleoprotein 27kDa protein" evidence="11">
    <location>
        <begin position="107"/>
        <end position="160"/>
    </location>
</feature>
<name>W6V476_ECHGR</name>
<evidence type="ECO:0000256" key="10">
    <source>
        <dbReference type="SAM" id="MobiDB-lite"/>
    </source>
</evidence>
<dbReference type="Pfam" id="PF08648">
    <property type="entry name" value="SNRNP27"/>
    <property type="match status" value="1"/>
</dbReference>
<feature type="compositionally biased region" description="Basic and acidic residues" evidence="10">
    <location>
        <begin position="58"/>
        <end position="83"/>
    </location>
</feature>
<comment type="similarity">
    <text evidence="3">Belongs to the SNUT3 family.</text>
</comment>
<evidence type="ECO:0000256" key="2">
    <source>
        <dbReference type="ARBA" id="ARBA00004123"/>
    </source>
</evidence>
<dbReference type="EMBL" id="APAU02000025">
    <property type="protein sequence ID" value="EUB60909.1"/>
    <property type="molecule type" value="Genomic_DNA"/>
</dbReference>
<dbReference type="Proteomes" id="UP000019149">
    <property type="component" value="Unassembled WGS sequence"/>
</dbReference>
<gene>
    <name evidence="12" type="ORF">EGR_04155</name>
</gene>
<evidence type="ECO:0000256" key="1">
    <source>
        <dbReference type="ARBA" id="ARBA00003632"/>
    </source>
</evidence>
<dbReference type="RefSeq" id="XP_024352105.1">
    <property type="nucleotide sequence ID" value="XM_024493404.1"/>
</dbReference>
<reference evidence="12 13" key="1">
    <citation type="journal article" date="2013" name="Nat. Genet.">
        <title>The genome of the hydatid tapeworm Echinococcus granulosus.</title>
        <authorList>
            <person name="Zheng H."/>
            <person name="Zhang W."/>
            <person name="Zhang L."/>
            <person name="Zhang Z."/>
            <person name="Li J."/>
            <person name="Lu G."/>
            <person name="Zhu Y."/>
            <person name="Wang Y."/>
            <person name="Huang Y."/>
            <person name="Liu J."/>
            <person name="Kang H."/>
            <person name="Chen J."/>
            <person name="Wang L."/>
            <person name="Chen A."/>
            <person name="Yu S."/>
            <person name="Gao Z."/>
            <person name="Jin L."/>
            <person name="Gu W."/>
            <person name="Wang Z."/>
            <person name="Zhao L."/>
            <person name="Shi B."/>
            <person name="Wen H."/>
            <person name="Lin R."/>
            <person name="Jones M.K."/>
            <person name="Brejova B."/>
            <person name="Vinar T."/>
            <person name="Zhao G."/>
            <person name="McManus D.P."/>
            <person name="Chen Z."/>
            <person name="Zhou Y."/>
            <person name="Wang S."/>
        </authorList>
    </citation>
    <scope>NUCLEOTIDE SEQUENCE [LARGE SCALE GENOMIC DNA]</scope>
</reference>
<dbReference type="OrthoDB" id="21368at2759"/>
<keyword evidence="7" id="KW-0508">mRNA splicing</keyword>
<dbReference type="AlphaFoldDB" id="W6V476"/>